<evidence type="ECO:0000256" key="8">
    <source>
        <dbReference type="ARBA" id="ARBA00023128"/>
    </source>
</evidence>
<dbReference type="GO" id="GO:1990519">
    <property type="term" value="P:pyrimidine nucleotide import into mitochondrion"/>
    <property type="evidence" value="ECO:0007669"/>
    <property type="project" value="TreeGrafter"/>
</dbReference>
<dbReference type="AlphaFoldDB" id="A0A8D0HCE2"/>
<evidence type="ECO:0000313" key="13">
    <source>
        <dbReference type="Proteomes" id="UP000694392"/>
    </source>
</evidence>
<dbReference type="InterPro" id="IPR049562">
    <property type="entry name" value="SLC25A33/36-like"/>
</dbReference>
<evidence type="ECO:0000256" key="3">
    <source>
        <dbReference type="ARBA" id="ARBA00022448"/>
    </source>
</evidence>
<evidence type="ECO:0000256" key="2">
    <source>
        <dbReference type="ARBA" id="ARBA00006375"/>
    </source>
</evidence>
<evidence type="ECO:0000256" key="4">
    <source>
        <dbReference type="ARBA" id="ARBA00022692"/>
    </source>
</evidence>
<dbReference type="GO" id="GO:0015218">
    <property type="term" value="F:pyrimidine nucleotide transmembrane transporter activity"/>
    <property type="evidence" value="ECO:0007669"/>
    <property type="project" value="InterPro"/>
</dbReference>
<dbReference type="Gene3D" id="1.50.40.10">
    <property type="entry name" value="Mitochondrial carrier domain"/>
    <property type="match status" value="1"/>
</dbReference>
<dbReference type="Proteomes" id="UP000694392">
    <property type="component" value="Unplaced"/>
</dbReference>
<comment type="subcellular location">
    <subcellularLocation>
        <location evidence="1">Mitochondrion inner membrane</location>
        <topology evidence="1">Multi-pass membrane protein</topology>
    </subcellularLocation>
</comment>
<evidence type="ECO:0000256" key="11">
    <source>
        <dbReference type="RuleBase" id="RU000488"/>
    </source>
</evidence>
<keyword evidence="9 10" id="KW-0472">Membrane</keyword>
<reference evidence="12" key="1">
    <citation type="submission" date="2025-08" db="UniProtKB">
        <authorList>
            <consortium name="Ensembl"/>
        </authorList>
    </citation>
    <scope>IDENTIFICATION</scope>
</reference>
<dbReference type="GO" id="GO:0005743">
    <property type="term" value="C:mitochondrial inner membrane"/>
    <property type="evidence" value="ECO:0007669"/>
    <property type="project" value="UniProtKB-SubCell"/>
</dbReference>
<dbReference type="InterPro" id="IPR023395">
    <property type="entry name" value="MCP_dom_sf"/>
</dbReference>
<keyword evidence="4 10" id="KW-0812">Transmembrane</keyword>
<keyword evidence="5" id="KW-0677">Repeat</keyword>
<evidence type="ECO:0000256" key="5">
    <source>
        <dbReference type="ARBA" id="ARBA00022737"/>
    </source>
</evidence>
<keyword evidence="6" id="KW-0999">Mitochondrion inner membrane</keyword>
<sequence>YAGAPSRRAELGSGPMTILEKEGIRSLFRGLGPNLVGVAPSRAIYFAAYSGAKENLNAVLVPESKQVHMLSAACAGELPALFTPFLLCPSRSG</sequence>
<organism evidence="12 13">
    <name type="scientific">Sphenodon punctatus</name>
    <name type="common">Tuatara</name>
    <name type="synonym">Hatteria punctata</name>
    <dbReference type="NCBI Taxonomy" id="8508"/>
    <lineage>
        <taxon>Eukaryota</taxon>
        <taxon>Metazoa</taxon>
        <taxon>Chordata</taxon>
        <taxon>Craniata</taxon>
        <taxon>Vertebrata</taxon>
        <taxon>Euteleostomi</taxon>
        <taxon>Lepidosauria</taxon>
        <taxon>Sphenodontia</taxon>
        <taxon>Sphenodontidae</taxon>
        <taxon>Sphenodon</taxon>
    </lineage>
</organism>
<keyword evidence="8" id="KW-0496">Mitochondrion</keyword>
<keyword evidence="13" id="KW-1185">Reference proteome</keyword>
<dbReference type="PROSITE" id="PS50920">
    <property type="entry name" value="SOLCAR"/>
    <property type="match status" value="1"/>
</dbReference>
<keyword evidence="7" id="KW-1133">Transmembrane helix</keyword>
<evidence type="ECO:0000256" key="7">
    <source>
        <dbReference type="ARBA" id="ARBA00022989"/>
    </source>
</evidence>
<evidence type="ECO:0000256" key="9">
    <source>
        <dbReference type="ARBA" id="ARBA00023136"/>
    </source>
</evidence>
<protein>
    <submittedName>
        <fullName evidence="12">Uncharacterized protein</fullName>
    </submittedName>
</protein>
<dbReference type="PANTHER" id="PTHR45829:SF3">
    <property type="entry name" value="SOLUTE CARRIER FAMILY 25 MEMBER 33"/>
    <property type="match status" value="1"/>
</dbReference>
<reference evidence="12" key="2">
    <citation type="submission" date="2025-09" db="UniProtKB">
        <authorList>
            <consortium name="Ensembl"/>
        </authorList>
    </citation>
    <scope>IDENTIFICATION</scope>
</reference>
<dbReference type="SUPFAM" id="SSF103506">
    <property type="entry name" value="Mitochondrial carrier"/>
    <property type="match status" value="1"/>
</dbReference>
<comment type="similarity">
    <text evidence="2 11">Belongs to the mitochondrial carrier (TC 2.A.29) family.</text>
</comment>
<proteinExistence type="inferred from homology"/>
<evidence type="ECO:0000256" key="1">
    <source>
        <dbReference type="ARBA" id="ARBA00004448"/>
    </source>
</evidence>
<dbReference type="InterPro" id="IPR018108">
    <property type="entry name" value="MCP_transmembrane"/>
</dbReference>
<dbReference type="PANTHER" id="PTHR45829">
    <property type="entry name" value="MITOCHONDRIAL CARRIER PROTEIN RIM2"/>
    <property type="match status" value="1"/>
</dbReference>
<feature type="repeat" description="Solcar" evidence="10">
    <location>
        <begin position="1"/>
        <end position="55"/>
    </location>
</feature>
<dbReference type="GeneTree" id="ENSGT00940000166488"/>
<keyword evidence="3 11" id="KW-0813">Transport</keyword>
<evidence type="ECO:0000256" key="10">
    <source>
        <dbReference type="PROSITE-ProRule" id="PRU00282"/>
    </source>
</evidence>
<dbReference type="Ensembl" id="ENSSPUT00000019733.1">
    <property type="protein sequence ID" value="ENSSPUP00000018521.1"/>
    <property type="gene ID" value="ENSSPUG00000014290.1"/>
</dbReference>
<evidence type="ECO:0000256" key="6">
    <source>
        <dbReference type="ARBA" id="ARBA00022792"/>
    </source>
</evidence>
<evidence type="ECO:0000313" key="12">
    <source>
        <dbReference type="Ensembl" id="ENSSPUP00000018521.1"/>
    </source>
</evidence>
<dbReference type="Pfam" id="PF00153">
    <property type="entry name" value="Mito_carr"/>
    <property type="match status" value="1"/>
</dbReference>
<name>A0A8D0HCE2_SPHPU</name>
<accession>A0A8D0HCE2</accession>